<sequence>MSINTIKAEREKVLRLMAEKYPTKEIVYEKIVYLKSQLMLPKGTEHFMSDLHGAYDSFFHILNNCSGVIKEKVDYCFGARMTEEEKAEFCTLIYYPREKVEQMTAKDEADAIWYQQNIANLLELTKLMSWKFPANKMHSFIPKRYASVIVELLSTRPELDEAQLYYYKQLIETIVDIGGGADFIEAFSVLVKRLAVERIHIVGDFFDRGDRPDGILDLLMQHPSVDIQWGNHDVLWMGAALGSEVCIAAVIRNSLRYRNTDVLERGYGISLRPLSTFASRIYPDENPIKAAERAISMMMFKLEGKLVKRNPDFHMEDRLLLDKIDFRSSYVTLNNGRRVELESAYFPTIDDGANCYELTEEERHIIDDLRSYFIESKALKRHVDYLYERGSMYLCCNGNLLFHGCVPMNEDGSFRTITYKGEEYTGRAWMDFCEEKARAAWNEHTQEGLDFMYFLWCGLLAPTSGRSFTTFERSFISDESTWKEPADPYFRLIKEEAICEKILVEFGLDAKHGHIINGHVPVKVKKGESPMRANGRAIIIDGGFATPYHSKTGISGYTLIYNSRGLRLLQHQTVANVREALRENRDIESVSQTVELQARSCLVRDTDRGAAIMDEIADLHALLRAYQTGHIKPQ</sequence>
<dbReference type="InterPro" id="IPR029052">
    <property type="entry name" value="Metallo-depent_PP-like"/>
</dbReference>
<dbReference type="InterPro" id="IPR009164">
    <property type="entry name" value="FBPtase_class3"/>
</dbReference>
<organism evidence="5 6">
    <name type="scientific">Selenomonas dianae</name>
    <dbReference type="NCBI Taxonomy" id="135079"/>
    <lineage>
        <taxon>Bacteria</taxon>
        <taxon>Bacillati</taxon>
        <taxon>Bacillota</taxon>
        <taxon>Negativicutes</taxon>
        <taxon>Selenomonadales</taxon>
        <taxon>Selenomonadaceae</taxon>
        <taxon>Selenomonas</taxon>
    </lineage>
</organism>
<name>A0ABN0T4N6_9FIRM</name>
<accession>A0ABN0T4N6</accession>
<dbReference type="RefSeq" id="WP_304986653.1">
    <property type="nucleotide sequence ID" value="NZ_BAAACR010000009.1"/>
</dbReference>
<proteinExistence type="inferred from homology"/>
<keyword evidence="2 4" id="KW-0464">Manganese</keyword>
<keyword evidence="1 4" id="KW-0378">Hydrolase</keyword>
<dbReference type="Pfam" id="PF06874">
    <property type="entry name" value="FBPase_2"/>
    <property type="match status" value="1"/>
</dbReference>
<dbReference type="Gene3D" id="3.60.21.10">
    <property type="match status" value="1"/>
</dbReference>
<dbReference type="Proteomes" id="UP001500399">
    <property type="component" value="Unassembled WGS sequence"/>
</dbReference>
<evidence type="ECO:0000256" key="3">
    <source>
        <dbReference type="ARBA" id="ARBA00023277"/>
    </source>
</evidence>
<gene>
    <name evidence="4" type="primary">fbp</name>
    <name evidence="5" type="ORF">GCM10008919_14750</name>
</gene>
<keyword evidence="6" id="KW-1185">Reference proteome</keyword>
<protein>
    <recommendedName>
        <fullName evidence="4">Fructose-1,6-bisphosphatase class 3</fullName>
        <shortName evidence="4">FBPase class 3</shortName>
        <ecNumber evidence="4">3.1.3.11</ecNumber>
    </recommendedName>
    <alternativeName>
        <fullName evidence="4">D-fructose-1,6-bisphosphate 1-phosphohydrolase class 3</fullName>
    </alternativeName>
</protein>
<comment type="catalytic activity">
    <reaction evidence="4">
        <text>beta-D-fructose 1,6-bisphosphate + H2O = beta-D-fructose 6-phosphate + phosphate</text>
        <dbReference type="Rhea" id="RHEA:11064"/>
        <dbReference type="ChEBI" id="CHEBI:15377"/>
        <dbReference type="ChEBI" id="CHEBI:32966"/>
        <dbReference type="ChEBI" id="CHEBI:43474"/>
        <dbReference type="ChEBI" id="CHEBI:57634"/>
        <dbReference type="EC" id="3.1.3.11"/>
    </reaction>
</comment>
<evidence type="ECO:0000256" key="1">
    <source>
        <dbReference type="ARBA" id="ARBA00022801"/>
    </source>
</evidence>
<keyword evidence="3 4" id="KW-0119">Carbohydrate metabolism</keyword>
<evidence type="ECO:0000256" key="4">
    <source>
        <dbReference type="HAMAP-Rule" id="MF_01854"/>
    </source>
</evidence>
<dbReference type="SUPFAM" id="SSF56300">
    <property type="entry name" value="Metallo-dependent phosphatases"/>
    <property type="match status" value="2"/>
</dbReference>
<comment type="pathway">
    <text evidence="4">Carbohydrate biosynthesis; gluconeogenesis.</text>
</comment>
<reference evidence="5 6" key="1">
    <citation type="journal article" date="2019" name="Int. J. Syst. Evol. Microbiol.">
        <title>The Global Catalogue of Microorganisms (GCM) 10K type strain sequencing project: providing services to taxonomists for standard genome sequencing and annotation.</title>
        <authorList>
            <consortium name="The Broad Institute Genomics Platform"/>
            <consortium name="The Broad Institute Genome Sequencing Center for Infectious Disease"/>
            <person name="Wu L."/>
            <person name="Ma J."/>
        </authorList>
    </citation>
    <scope>NUCLEOTIDE SEQUENCE [LARGE SCALE GENOMIC DNA]</scope>
    <source>
        <strain evidence="5 6">JCM 8542</strain>
    </source>
</reference>
<dbReference type="EMBL" id="BAAACR010000009">
    <property type="protein sequence ID" value="GAA0212508.1"/>
    <property type="molecule type" value="Genomic_DNA"/>
</dbReference>
<evidence type="ECO:0000313" key="5">
    <source>
        <dbReference type="EMBL" id="GAA0212508.1"/>
    </source>
</evidence>
<evidence type="ECO:0000256" key="2">
    <source>
        <dbReference type="ARBA" id="ARBA00023211"/>
    </source>
</evidence>
<comment type="cofactor">
    <cofactor evidence="4">
        <name>Mn(2+)</name>
        <dbReference type="ChEBI" id="CHEBI:29035"/>
    </cofactor>
</comment>
<dbReference type="HAMAP" id="MF_01854">
    <property type="entry name" value="FBPase_class3"/>
    <property type="match status" value="1"/>
</dbReference>
<dbReference type="EC" id="3.1.3.11" evidence="4"/>
<comment type="similarity">
    <text evidence="4">Belongs to the FBPase class 3 family.</text>
</comment>
<comment type="caution">
    <text evidence="5">The sequence shown here is derived from an EMBL/GenBank/DDBJ whole genome shotgun (WGS) entry which is preliminary data.</text>
</comment>
<evidence type="ECO:0000313" key="6">
    <source>
        <dbReference type="Proteomes" id="UP001500399"/>
    </source>
</evidence>